<sequence length="136" mass="14997">MLKKCSVATSLLKELSSPTLNEEHSVSKEAGRSSSTEANMLDKTGRSSSTEANMLDKCSLATSLLKELSLPTLNEEHSVSKEAGRASSTEANGLEDLEMMPSRKIKYRHCVSHIKQLEEKLRQLISTFELLEGRVS</sequence>
<dbReference type="EMBL" id="BMAV01007150">
    <property type="protein sequence ID" value="GFY49736.1"/>
    <property type="molecule type" value="Genomic_DNA"/>
</dbReference>
<organism evidence="2 3">
    <name type="scientific">Trichonephila inaurata madagascariensis</name>
    <dbReference type="NCBI Taxonomy" id="2747483"/>
    <lineage>
        <taxon>Eukaryota</taxon>
        <taxon>Metazoa</taxon>
        <taxon>Ecdysozoa</taxon>
        <taxon>Arthropoda</taxon>
        <taxon>Chelicerata</taxon>
        <taxon>Arachnida</taxon>
        <taxon>Araneae</taxon>
        <taxon>Araneomorphae</taxon>
        <taxon>Entelegynae</taxon>
        <taxon>Araneoidea</taxon>
        <taxon>Nephilidae</taxon>
        <taxon>Trichonephila</taxon>
        <taxon>Trichonephila inaurata</taxon>
    </lineage>
</organism>
<evidence type="ECO:0000256" key="1">
    <source>
        <dbReference type="SAM" id="MobiDB-lite"/>
    </source>
</evidence>
<feature type="region of interest" description="Disordered" evidence="1">
    <location>
        <begin position="74"/>
        <end position="97"/>
    </location>
</feature>
<accession>A0A8X6XDC9</accession>
<comment type="caution">
    <text evidence="2">The sequence shown here is derived from an EMBL/GenBank/DDBJ whole genome shotgun (WGS) entry which is preliminary data.</text>
</comment>
<name>A0A8X6XDC9_9ARAC</name>
<feature type="compositionally biased region" description="Basic and acidic residues" evidence="1">
    <location>
        <begin position="21"/>
        <end position="31"/>
    </location>
</feature>
<gene>
    <name evidence="2" type="ORF">TNIN_106621</name>
</gene>
<reference evidence="2" key="1">
    <citation type="submission" date="2020-08" db="EMBL/GenBank/DDBJ databases">
        <title>Multicomponent nature underlies the extraordinary mechanical properties of spider dragline silk.</title>
        <authorList>
            <person name="Kono N."/>
            <person name="Nakamura H."/>
            <person name="Mori M."/>
            <person name="Yoshida Y."/>
            <person name="Ohtoshi R."/>
            <person name="Malay A.D."/>
            <person name="Moran D.A.P."/>
            <person name="Tomita M."/>
            <person name="Numata K."/>
            <person name="Arakawa K."/>
        </authorList>
    </citation>
    <scope>NUCLEOTIDE SEQUENCE</scope>
</reference>
<proteinExistence type="predicted"/>
<evidence type="ECO:0000313" key="2">
    <source>
        <dbReference type="EMBL" id="GFY49736.1"/>
    </source>
</evidence>
<dbReference type="Proteomes" id="UP000886998">
    <property type="component" value="Unassembled WGS sequence"/>
</dbReference>
<dbReference type="AlphaFoldDB" id="A0A8X6XDC9"/>
<feature type="region of interest" description="Disordered" evidence="1">
    <location>
        <begin position="13"/>
        <end position="53"/>
    </location>
</feature>
<keyword evidence="3" id="KW-1185">Reference proteome</keyword>
<feature type="compositionally biased region" description="Basic and acidic residues" evidence="1">
    <location>
        <begin position="74"/>
        <end position="84"/>
    </location>
</feature>
<protein>
    <submittedName>
        <fullName evidence="2">Uncharacterized protein</fullName>
    </submittedName>
</protein>
<evidence type="ECO:0000313" key="3">
    <source>
        <dbReference type="Proteomes" id="UP000886998"/>
    </source>
</evidence>